<gene>
    <name evidence="2" type="ORF">Goklo_014303</name>
</gene>
<dbReference type="OrthoDB" id="1001385at2759"/>
<sequence length="220" mass="26425">MPPRKVRRTNEPEPSIIHNLSSFVNLNVENDFNELQGKTFIQERGFDSSMIICKEIWPLVRYHRWEHFWTIPKDFTVVLIVQKFYTSLRDHESRNTDDHIRDIVSMRGIKVKVTPRIICDFYNAQFYDQDFIDETDLEYFRDINMDKIINYLTEGREEWKYRLESGSIFQEFARQNNIRVLNYTPDMFGATPFDKEKGEHESEEEGERDGSDEMNDKEDD</sequence>
<protein>
    <submittedName>
        <fullName evidence="2">Uncharacterized protein</fullName>
    </submittedName>
</protein>
<reference evidence="2 3" key="1">
    <citation type="journal article" date="2019" name="Genome Biol. Evol.">
        <title>Insights into the evolution of the New World diploid cottons (Gossypium, subgenus Houzingenia) based on genome sequencing.</title>
        <authorList>
            <person name="Grover C.E."/>
            <person name="Arick M.A. 2nd"/>
            <person name="Thrash A."/>
            <person name="Conover J.L."/>
            <person name="Sanders W.S."/>
            <person name="Peterson D.G."/>
            <person name="Frelichowski J.E."/>
            <person name="Scheffler J.A."/>
            <person name="Scheffler B.E."/>
            <person name="Wendel J.F."/>
        </authorList>
    </citation>
    <scope>NUCLEOTIDE SEQUENCE [LARGE SCALE GENOMIC DNA]</scope>
    <source>
        <strain evidence="2">57</strain>
        <tissue evidence="2">Leaf</tissue>
    </source>
</reference>
<evidence type="ECO:0000313" key="3">
    <source>
        <dbReference type="Proteomes" id="UP000593573"/>
    </source>
</evidence>
<evidence type="ECO:0000256" key="1">
    <source>
        <dbReference type="SAM" id="MobiDB-lite"/>
    </source>
</evidence>
<comment type="caution">
    <text evidence="2">The sequence shown here is derived from an EMBL/GenBank/DDBJ whole genome shotgun (WGS) entry which is preliminary data.</text>
</comment>
<dbReference type="EMBL" id="JABFAB010000004">
    <property type="protein sequence ID" value="MBA0646330.1"/>
    <property type="molecule type" value="Genomic_DNA"/>
</dbReference>
<dbReference type="AlphaFoldDB" id="A0A7J8U7F9"/>
<name>A0A7J8U7F9_9ROSI</name>
<accession>A0A7J8U7F9</accession>
<feature type="compositionally biased region" description="Acidic residues" evidence="1">
    <location>
        <begin position="201"/>
        <end position="220"/>
    </location>
</feature>
<dbReference type="Proteomes" id="UP000593573">
    <property type="component" value="Unassembled WGS sequence"/>
</dbReference>
<evidence type="ECO:0000313" key="2">
    <source>
        <dbReference type="EMBL" id="MBA0646330.1"/>
    </source>
</evidence>
<feature type="region of interest" description="Disordered" evidence="1">
    <location>
        <begin position="190"/>
        <end position="220"/>
    </location>
</feature>
<keyword evidence="3" id="KW-1185">Reference proteome</keyword>
<proteinExistence type="predicted"/>
<organism evidence="2 3">
    <name type="scientific">Gossypium klotzschianum</name>
    <dbReference type="NCBI Taxonomy" id="34286"/>
    <lineage>
        <taxon>Eukaryota</taxon>
        <taxon>Viridiplantae</taxon>
        <taxon>Streptophyta</taxon>
        <taxon>Embryophyta</taxon>
        <taxon>Tracheophyta</taxon>
        <taxon>Spermatophyta</taxon>
        <taxon>Magnoliopsida</taxon>
        <taxon>eudicotyledons</taxon>
        <taxon>Gunneridae</taxon>
        <taxon>Pentapetalae</taxon>
        <taxon>rosids</taxon>
        <taxon>malvids</taxon>
        <taxon>Malvales</taxon>
        <taxon>Malvaceae</taxon>
        <taxon>Malvoideae</taxon>
        <taxon>Gossypium</taxon>
    </lineage>
</organism>